<sequence>MQELQTEKQQPIELPKLPENPLVSILIANYNYAKYIGETLDSVLSQTYPHFEAIICDDGSKDNSCEIVEIYANKDSRIKLVRQPNGGVASALNTAYRNSSGEIICVLDADDIWMPSKLQKVVEAFQSDAKGGFVIDNLINIDGDSKIIKSTPIFSELSSGWKAPFAMENGGFAYNIPPASGLSIRRKVADFIFPMNEAFTRNADSLISYLAPLITKIVAIPEVLTQFRLHGSNLTSSRSYVLKDFERDVSNWERTHQEQKQLLTRVYGKEVAEKLTGLEKSVKYLHFRYVAMRLKRLPRKETKKAHQQLTAHQHFGYSAPERWFLPWAEYLPDVLFAKMFGVVYGANPVKHFLKNLVGDLTNPRYVLR</sequence>
<accession>A0ABX1P6J6</accession>
<dbReference type="Gene3D" id="3.90.550.10">
    <property type="entry name" value="Spore Coat Polysaccharide Biosynthesis Protein SpsA, Chain A"/>
    <property type="match status" value="1"/>
</dbReference>
<dbReference type="GO" id="GO:0016740">
    <property type="term" value="F:transferase activity"/>
    <property type="evidence" value="ECO:0007669"/>
    <property type="project" value="UniProtKB-KW"/>
</dbReference>
<dbReference type="Pfam" id="PF00535">
    <property type="entry name" value="Glycos_transf_2"/>
    <property type="match status" value="1"/>
</dbReference>
<dbReference type="EMBL" id="QMEB01000071">
    <property type="protein sequence ID" value="NMG20022.1"/>
    <property type="molecule type" value="Genomic_DNA"/>
</dbReference>
<evidence type="ECO:0000313" key="3">
    <source>
        <dbReference type="Proteomes" id="UP000718564"/>
    </source>
</evidence>
<organism evidence="2 3">
    <name type="scientific">Brasilonema bromeliae SPC951</name>
    <dbReference type="NCBI Taxonomy" id="385972"/>
    <lineage>
        <taxon>Bacteria</taxon>
        <taxon>Bacillati</taxon>
        <taxon>Cyanobacteriota</taxon>
        <taxon>Cyanophyceae</taxon>
        <taxon>Nostocales</taxon>
        <taxon>Scytonemataceae</taxon>
        <taxon>Brasilonema</taxon>
        <taxon>Bromeliae group (in: Brasilonema)</taxon>
    </lineage>
</organism>
<dbReference type="Proteomes" id="UP000718564">
    <property type="component" value="Unassembled WGS sequence"/>
</dbReference>
<name>A0ABX1P6J6_9CYAN</name>
<dbReference type="SUPFAM" id="SSF53448">
    <property type="entry name" value="Nucleotide-diphospho-sugar transferases"/>
    <property type="match status" value="1"/>
</dbReference>
<dbReference type="InterPro" id="IPR029044">
    <property type="entry name" value="Nucleotide-diphossugar_trans"/>
</dbReference>
<proteinExistence type="predicted"/>
<protein>
    <submittedName>
        <fullName evidence="2">Glycosyl transferase family 2</fullName>
    </submittedName>
</protein>
<feature type="domain" description="Glycosyltransferase 2-like" evidence="1">
    <location>
        <begin position="24"/>
        <end position="162"/>
    </location>
</feature>
<evidence type="ECO:0000259" key="1">
    <source>
        <dbReference type="Pfam" id="PF00535"/>
    </source>
</evidence>
<comment type="caution">
    <text evidence="2">The sequence shown here is derived from an EMBL/GenBank/DDBJ whole genome shotgun (WGS) entry which is preliminary data.</text>
</comment>
<keyword evidence="3" id="KW-1185">Reference proteome</keyword>
<dbReference type="InterPro" id="IPR001173">
    <property type="entry name" value="Glyco_trans_2-like"/>
</dbReference>
<dbReference type="RefSeq" id="WP_169155286.1">
    <property type="nucleotide sequence ID" value="NZ_CAWPJE010000048.1"/>
</dbReference>
<dbReference type="PANTHER" id="PTHR22916:SF3">
    <property type="entry name" value="UDP-GLCNAC:BETAGAL BETA-1,3-N-ACETYLGLUCOSAMINYLTRANSFERASE-LIKE PROTEIN 1"/>
    <property type="match status" value="1"/>
</dbReference>
<reference evidence="2 3" key="1">
    <citation type="submission" date="2018-06" db="EMBL/GenBank/DDBJ databases">
        <title>Comparative genomics of Brasilonema spp. strains.</title>
        <authorList>
            <person name="Alvarenga D.O."/>
            <person name="Fiore M.F."/>
            <person name="Varani A.M."/>
        </authorList>
    </citation>
    <scope>NUCLEOTIDE SEQUENCE [LARGE SCALE GENOMIC DNA]</scope>
    <source>
        <strain evidence="2 3">SPC951</strain>
    </source>
</reference>
<dbReference type="PANTHER" id="PTHR22916">
    <property type="entry name" value="GLYCOSYLTRANSFERASE"/>
    <property type="match status" value="1"/>
</dbReference>
<keyword evidence="2" id="KW-0808">Transferase</keyword>
<evidence type="ECO:0000313" key="2">
    <source>
        <dbReference type="EMBL" id="NMG20022.1"/>
    </source>
</evidence>
<gene>
    <name evidence="2" type="ORF">DP116_11350</name>
</gene>